<dbReference type="InterPro" id="IPR008259">
    <property type="entry name" value="FMN_hydac_DH_AS"/>
</dbReference>
<comment type="similarity">
    <text evidence="5">Belongs to the FMN-dependent alpha-hydroxy acid dehydrogenase family.</text>
</comment>
<dbReference type="SUPFAM" id="SSF51395">
    <property type="entry name" value="FMN-linked oxidoreductases"/>
    <property type="match status" value="1"/>
</dbReference>
<dbReference type="PROSITE" id="PS51349">
    <property type="entry name" value="FMN_HYDROXY_ACID_DH_2"/>
    <property type="match status" value="1"/>
</dbReference>
<dbReference type="PIRSF" id="PIRSF000138">
    <property type="entry name" value="Al-hdrx_acd_dh"/>
    <property type="match status" value="1"/>
</dbReference>
<protein>
    <submittedName>
        <fullName evidence="7">Alpha-hydroxy-acid oxidizing protein</fullName>
    </submittedName>
</protein>
<comment type="caution">
    <text evidence="7">The sequence shown here is derived from an EMBL/GenBank/DDBJ whole genome shotgun (WGS) entry which is preliminary data.</text>
</comment>
<keyword evidence="4" id="KW-0560">Oxidoreductase</keyword>
<evidence type="ECO:0000259" key="6">
    <source>
        <dbReference type="PROSITE" id="PS51349"/>
    </source>
</evidence>
<organism evidence="7 8">
    <name type="scientific">Actinacidiphila acididurans</name>
    <dbReference type="NCBI Taxonomy" id="2784346"/>
    <lineage>
        <taxon>Bacteria</taxon>
        <taxon>Bacillati</taxon>
        <taxon>Actinomycetota</taxon>
        <taxon>Actinomycetes</taxon>
        <taxon>Kitasatosporales</taxon>
        <taxon>Streptomycetaceae</taxon>
        <taxon>Actinacidiphila</taxon>
    </lineage>
</organism>
<evidence type="ECO:0000256" key="1">
    <source>
        <dbReference type="ARBA" id="ARBA00001917"/>
    </source>
</evidence>
<keyword evidence="2" id="KW-0285">Flavoprotein</keyword>
<proteinExistence type="inferred from homology"/>
<evidence type="ECO:0000313" key="8">
    <source>
        <dbReference type="Proteomes" id="UP000749040"/>
    </source>
</evidence>
<dbReference type="InterPro" id="IPR000262">
    <property type="entry name" value="FMN-dep_DH"/>
</dbReference>
<dbReference type="InterPro" id="IPR037396">
    <property type="entry name" value="FMN_HAD"/>
</dbReference>
<dbReference type="EMBL" id="JADKYB010000029">
    <property type="protein sequence ID" value="MBM9509915.1"/>
    <property type="molecule type" value="Genomic_DNA"/>
</dbReference>
<dbReference type="CDD" id="cd02809">
    <property type="entry name" value="alpha_hydroxyacid_oxid_FMN"/>
    <property type="match status" value="1"/>
</dbReference>
<dbReference type="Pfam" id="PF01070">
    <property type="entry name" value="FMN_dh"/>
    <property type="match status" value="1"/>
</dbReference>
<gene>
    <name evidence="7" type="ORF">ITX44_36255</name>
</gene>
<feature type="domain" description="FMN hydroxy acid dehydrogenase" evidence="6">
    <location>
        <begin position="1"/>
        <end position="363"/>
    </location>
</feature>
<sequence length="364" mass="38353">MDPAPQRVEDLEAAARDRLPAPIWDYLSGGSGTEATLTSNRAVLDAYELLPRVLVDVSATDPGCTLLGRELALPVGIAPMAYHRLLHPEGEVATARAAGVAGALLVVSIFASRTVEEIAAAATGPLWLQLYWLHRREELATLMRRAEDSGFEALVLTVDTPRVAVRLRDRRSGFTLPGDVRAVNVSPSVMAASHAHAGDTSAIERHSAQQFDPSLAWPDLAWIRARTGLPLVLKGILTAADAELAVEHGVEAIVVSNHGGRQLDGAVPSIRALPEIAAAVRGRCQVLVDGGIRRGADVFKALALGADAVLIGRPALWGLTAAGADGVAAVLRMLGDELREVMMLAGRPSVANVGPEAVREVPLS</sequence>
<evidence type="ECO:0000256" key="3">
    <source>
        <dbReference type="ARBA" id="ARBA00022643"/>
    </source>
</evidence>
<dbReference type="PANTHER" id="PTHR10578">
    <property type="entry name" value="S -2-HYDROXY-ACID OXIDASE-RELATED"/>
    <property type="match status" value="1"/>
</dbReference>
<reference evidence="7 8" key="1">
    <citation type="submission" date="2021-01" db="EMBL/GenBank/DDBJ databases">
        <title>Streptomyces acididurans sp. nov., isolated from a peat swamp forest soil.</title>
        <authorList>
            <person name="Chantavorakit T."/>
            <person name="Duangmal K."/>
        </authorList>
    </citation>
    <scope>NUCLEOTIDE SEQUENCE [LARGE SCALE GENOMIC DNA]</scope>
    <source>
        <strain evidence="7 8">KK5PA1</strain>
    </source>
</reference>
<comment type="cofactor">
    <cofactor evidence="1">
        <name>FMN</name>
        <dbReference type="ChEBI" id="CHEBI:58210"/>
    </cofactor>
</comment>
<dbReference type="Gene3D" id="3.20.20.70">
    <property type="entry name" value="Aldolase class I"/>
    <property type="match status" value="1"/>
</dbReference>
<accession>A0ABS2U5Z7</accession>
<name>A0ABS2U5Z7_9ACTN</name>
<keyword evidence="3" id="KW-0288">FMN</keyword>
<evidence type="ECO:0000256" key="4">
    <source>
        <dbReference type="ARBA" id="ARBA00023002"/>
    </source>
</evidence>
<dbReference type="InterPro" id="IPR013785">
    <property type="entry name" value="Aldolase_TIM"/>
</dbReference>
<evidence type="ECO:0000256" key="5">
    <source>
        <dbReference type="ARBA" id="ARBA00024042"/>
    </source>
</evidence>
<evidence type="ECO:0000313" key="7">
    <source>
        <dbReference type="EMBL" id="MBM9509915.1"/>
    </source>
</evidence>
<evidence type="ECO:0000256" key="2">
    <source>
        <dbReference type="ARBA" id="ARBA00022630"/>
    </source>
</evidence>
<dbReference type="InterPro" id="IPR012133">
    <property type="entry name" value="Alpha-hydoxy_acid_DH_FMN"/>
</dbReference>
<dbReference type="PROSITE" id="PS00557">
    <property type="entry name" value="FMN_HYDROXY_ACID_DH_1"/>
    <property type="match status" value="1"/>
</dbReference>
<dbReference type="Proteomes" id="UP000749040">
    <property type="component" value="Unassembled WGS sequence"/>
</dbReference>
<dbReference type="PANTHER" id="PTHR10578:SF107">
    <property type="entry name" value="2-HYDROXYACID OXIDASE 1"/>
    <property type="match status" value="1"/>
</dbReference>
<keyword evidence="8" id="KW-1185">Reference proteome</keyword>